<dbReference type="OrthoDB" id="68020at2759"/>
<keyword evidence="3" id="KW-0238">DNA-binding</keyword>
<dbReference type="GO" id="GO:0006384">
    <property type="term" value="P:transcription initiation at RNA polymerase III promoter"/>
    <property type="evidence" value="ECO:0007669"/>
    <property type="project" value="InterPro"/>
</dbReference>
<dbReference type="PANTHER" id="PTHR15180">
    <property type="entry name" value="GENERAL TRANSCRIPTION FACTOR 3C POLYPEPTIDE 1"/>
    <property type="match status" value="1"/>
</dbReference>
<dbReference type="Proteomes" id="UP000694255">
    <property type="component" value="Unassembled WGS sequence"/>
</dbReference>
<feature type="compositionally biased region" description="Low complexity" evidence="6">
    <location>
        <begin position="793"/>
        <end position="807"/>
    </location>
</feature>
<sequence>MSFSCTPYELVSHVLEKLSFSGQSGVTLVDLWGLIQLKINSNDLDDFQKQTIWQWLFFCTEEDEELQLYITKQGSKQPVTIIPIYKDFIAKEGNEDILRVLPIDEVQCYYLTGVADSEKFKRSLGDMPYQLLCEIAKYGEAGILSPELCKATGQDARSLPTRFKKLESLGLIVKKSVFHGISKQRTNLSVHSKFAAHAGTTTTESCIDSSFASANKLKRYIVQATKEAPNQIRSFRDLKLEVKMDKKGPKSKFFGTIVDSLQSMGCIERVNVKGQDDKPLYSLRYLKDLPNDLSDVAGYVEVFNSIEEKEQKQQQEDVDEDISTTTPETIPTINTFFPLPSQIYQIIQTSPGLPVKDVLKTLVGTLQYRTYLRLIDSMVSFTSDGKSLIPTKKFPDELPNHCIVRTPDFIGKFKIYRYSTRLEQMSLPAKANKGKRPAPKRIKASSLESVNKAKFVALGPIPKVSFIGPGKRPAGSTPTSILPATKKRKLKQSTFIDDDDLEEEETEVVTPRRTATKKQKEKTPTIIDELEIDEEETGLVRRPRRAKMKTLKSFAMMDIDDEPDDDEEEFKPSTKQDEDEESDEEFKSPVVQDDESDEEPLKQPSYVEPVDINEMESITPQVETKETRKFTRAPVPNTLKSLKRQSALLDLIKERGGVVCNTIKLVRQLDQKLGFTTKTDMKTCVRDITNLINSKELEVRVIPYRKGAQELTKRLLIVTEEGFRPTEEQIEEVKQGFLQQKHIVVSQAPKYSTRLIEGEVTIYQNEEPQKRLASLRGNKKRRGKSIKKEKPAKVAPPAAEPTATAPAGEPSIKKKATKKAREPIPHKTTPVVVKKKSRKATSVDDGSPMSEDKLPDLVSRRHRRRTQPKSKKEGRKHVPRRYRPAAKLDKSDATTLFRAVCICKCFSRASIDFDSIADLFEGMNGPTIKQRWSIVRRQIGGMPAVNKGIEELEKIVLRAIDEELVSSSDLEDVKLQFFLDLWKDSSSTIIEVEDRMPLYSNVENNLPWYTKLSTGVDTQMVLYDHLEDRSMRQKESVLAGQPFYYDEDLSLQPGPFDNIKTTLKAIFSTPEKDLTPSKVNQILSTFGDEVVRNASSALIKDKQMVYIGSDDSDSRFLLTDRVFNCLGVRTSGTFFNQAETFKENISSIIDANKGLILSQGIVSGEMATLMQLIGSAKINITHIDKAYKFDSYESRQFDKEYLNCDIVAYGNEGFEIKKELAKIQVPVSGACSHIWVDLNGNINESLWIKIIIAMLHYIHYRPGIPPNIIYNKLSATLGSDDFMSVINWLKESKCITEGPYSGYWIMDPWLSILGF</sequence>
<dbReference type="InterPro" id="IPR044210">
    <property type="entry name" value="Tfc3-like"/>
</dbReference>
<dbReference type="InterPro" id="IPR035625">
    <property type="entry name" value="Tfc3-like_eWH"/>
</dbReference>
<keyword evidence="5" id="KW-0539">Nucleus</keyword>
<gene>
    <name evidence="10" type="ORF">J8A68_004707</name>
</gene>
<feature type="compositionally biased region" description="Basic and acidic residues" evidence="6">
    <location>
        <begin position="850"/>
        <end position="859"/>
    </location>
</feature>
<evidence type="ECO:0000256" key="4">
    <source>
        <dbReference type="ARBA" id="ARBA00023163"/>
    </source>
</evidence>
<name>A0A8J5UWP1_9ASCO</name>
<dbReference type="InterPro" id="IPR049543">
    <property type="entry name" value="WHD_TFC3"/>
</dbReference>
<dbReference type="InterPro" id="IPR046488">
    <property type="entry name" value="Sfc3/Tfc3_C"/>
</dbReference>
<proteinExistence type="predicted"/>
<dbReference type="Pfam" id="PF20222">
    <property type="entry name" value="DUF6581"/>
    <property type="match status" value="1"/>
</dbReference>
<dbReference type="InterPro" id="IPR007309">
    <property type="entry name" value="TFIIIC_Bblock-bd"/>
</dbReference>
<evidence type="ECO:0000313" key="10">
    <source>
        <dbReference type="EMBL" id="KAG7661759.1"/>
    </source>
</evidence>
<feature type="region of interest" description="Disordered" evidence="6">
    <location>
        <begin position="771"/>
        <end position="885"/>
    </location>
</feature>
<evidence type="ECO:0000256" key="5">
    <source>
        <dbReference type="ARBA" id="ARBA00023242"/>
    </source>
</evidence>
<organism evidence="10 11">
    <name type="scientific">[Candida] subhashii</name>
    <dbReference type="NCBI Taxonomy" id="561895"/>
    <lineage>
        <taxon>Eukaryota</taxon>
        <taxon>Fungi</taxon>
        <taxon>Dikarya</taxon>
        <taxon>Ascomycota</taxon>
        <taxon>Saccharomycotina</taxon>
        <taxon>Pichiomycetes</taxon>
        <taxon>Debaryomycetaceae</taxon>
        <taxon>Spathaspora</taxon>
    </lineage>
</organism>
<evidence type="ECO:0000256" key="2">
    <source>
        <dbReference type="ARBA" id="ARBA00022553"/>
    </source>
</evidence>
<feature type="domain" description="B-block binding subunit of TFIIIC" evidence="7">
    <location>
        <begin position="126"/>
        <end position="195"/>
    </location>
</feature>
<protein>
    <submittedName>
        <fullName evidence="10">TFC3</fullName>
    </submittedName>
</protein>
<feature type="compositionally biased region" description="Basic residues" evidence="6">
    <location>
        <begin position="860"/>
        <end position="884"/>
    </location>
</feature>
<evidence type="ECO:0000313" key="11">
    <source>
        <dbReference type="Proteomes" id="UP000694255"/>
    </source>
</evidence>
<dbReference type="GO" id="GO:0003677">
    <property type="term" value="F:DNA binding"/>
    <property type="evidence" value="ECO:0007669"/>
    <property type="project" value="UniProtKB-KW"/>
</dbReference>
<dbReference type="Pfam" id="PF21552">
    <property type="entry name" value="WHD_TFC3"/>
    <property type="match status" value="1"/>
</dbReference>
<dbReference type="Pfam" id="PF04182">
    <property type="entry name" value="B-block_TFIIIC"/>
    <property type="match status" value="1"/>
</dbReference>
<comment type="caution">
    <text evidence="10">The sequence shown here is derived from an EMBL/GenBank/DDBJ whole genome shotgun (WGS) entry which is preliminary data.</text>
</comment>
<feature type="domain" description="Transcription factor tau subunit sfc3/Tfc3 C-terminal" evidence="8">
    <location>
        <begin position="884"/>
        <end position="1270"/>
    </location>
</feature>
<keyword evidence="11" id="KW-1185">Reference proteome</keyword>
<feature type="region of interest" description="Disordered" evidence="6">
    <location>
        <begin position="469"/>
        <end position="522"/>
    </location>
</feature>
<dbReference type="GeneID" id="73471507"/>
<keyword evidence="2" id="KW-0597">Phosphoprotein</keyword>
<evidence type="ECO:0000256" key="1">
    <source>
        <dbReference type="ARBA" id="ARBA00004123"/>
    </source>
</evidence>
<dbReference type="PANTHER" id="PTHR15180:SF1">
    <property type="entry name" value="GENERAL TRANSCRIPTION FACTOR 3C POLYPEPTIDE 1"/>
    <property type="match status" value="1"/>
</dbReference>
<dbReference type="RefSeq" id="XP_049261992.1">
    <property type="nucleotide sequence ID" value="XM_049408695.1"/>
</dbReference>
<dbReference type="CDD" id="cd16169">
    <property type="entry name" value="Tau138_eWH"/>
    <property type="match status" value="1"/>
</dbReference>
<feature type="region of interest" description="Disordered" evidence="6">
    <location>
        <begin position="553"/>
        <end position="608"/>
    </location>
</feature>
<evidence type="ECO:0000259" key="8">
    <source>
        <dbReference type="Pfam" id="PF20222"/>
    </source>
</evidence>
<dbReference type="GO" id="GO:0042791">
    <property type="term" value="P:5S class rRNA transcription by RNA polymerase III"/>
    <property type="evidence" value="ECO:0007669"/>
    <property type="project" value="TreeGrafter"/>
</dbReference>
<feature type="compositionally biased region" description="Acidic residues" evidence="6">
    <location>
        <begin position="496"/>
        <end position="507"/>
    </location>
</feature>
<evidence type="ECO:0000256" key="3">
    <source>
        <dbReference type="ARBA" id="ARBA00023125"/>
    </source>
</evidence>
<comment type="subcellular location">
    <subcellularLocation>
        <location evidence="1">Nucleus</location>
    </subcellularLocation>
</comment>
<evidence type="ECO:0000256" key="6">
    <source>
        <dbReference type="SAM" id="MobiDB-lite"/>
    </source>
</evidence>
<dbReference type="GO" id="GO:0005634">
    <property type="term" value="C:nucleus"/>
    <property type="evidence" value="ECO:0007669"/>
    <property type="project" value="UniProtKB-SubCell"/>
</dbReference>
<dbReference type="EMBL" id="JAGSYN010000199">
    <property type="protein sequence ID" value="KAG7661759.1"/>
    <property type="molecule type" value="Genomic_DNA"/>
</dbReference>
<reference evidence="10 11" key="1">
    <citation type="journal article" date="2021" name="DNA Res.">
        <title>Genome analysis of Candida subhashii reveals its hybrid nature and dual mitochondrial genome conformations.</title>
        <authorList>
            <person name="Mixao V."/>
            <person name="Hegedusova E."/>
            <person name="Saus E."/>
            <person name="Pryszcz L.P."/>
            <person name="Cillingova A."/>
            <person name="Nosek J."/>
            <person name="Gabaldon T."/>
        </authorList>
    </citation>
    <scope>NUCLEOTIDE SEQUENCE [LARGE SCALE GENOMIC DNA]</scope>
    <source>
        <strain evidence="10 11">CBS 10753</strain>
    </source>
</reference>
<dbReference type="GO" id="GO:0000127">
    <property type="term" value="C:transcription factor TFIIIC complex"/>
    <property type="evidence" value="ECO:0007669"/>
    <property type="project" value="InterPro"/>
</dbReference>
<feature type="domain" description="Transcription factor tau 138 kDa subunit extended winged helix" evidence="9">
    <location>
        <begin position="639"/>
        <end position="703"/>
    </location>
</feature>
<feature type="compositionally biased region" description="Acidic residues" evidence="6">
    <location>
        <begin position="558"/>
        <end position="569"/>
    </location>
</feature>
<keyword evidence="4" id="KW-0804">Transcription</keyword>
<evidence type="ECO:0000259" key="7">
    <source>
        <dbReference type="Pfam" id="PF04182"/>
    </source>
</evidence>
<accession>A0A8J5UWP1</accession>
<evidence type="ECO:0000259" key="9">
    <source>
        <dbReference type="Pfam" id="PF21552"/>
    </source>
</evidence>